<dbReference type="Gene3D" id="3.40.50.150">
    <property type="entry name" value="Vaccinia Virus protein VP39"/>
    <property type="match status" value="1"/>
</dbReference>
<organism evidence="4 5">
    <name type="scientific">Pseudocercospora fuligena</name>
    <dbReference type="NCBI Taxonomy" id="685502"/>
    <lineage>
        <taxon>Eukaryota</taxon>
        <taxon>Fungi</taxon>
        <taxon>Dikarya</taxon>
        <taxon>Ascomycota</taxon>
        <taxon>Pezizomycotina</taxon>
        <taxon>Dothideomycetes</taxon>
        <taxon>Dothideomycetidae</taxon>
        <taxon>Mycosphaerellales</taxon>
        <taxon>Mycosphaerellaceae</taxon>
        <taxon>Pseudocercospora</taxon>
    </lineage>
</organism>
<evidence type="ECO:0000256" key="3">
    <source>
        <dbReference type="ARBA" id="ARBA00022691"/>
    </source>
</evidence>
<evidence type="ECO:0000256" key="2">
    <source>
        <dbReference type="ARBA" id="ARBA00022679"/>
    </source>
</evidence>
<dbReference type="OrthoDB" id="1858069at2759"/>
<dbReference type="GO" id="GO:0030410">
    <property type="term" value="F:nicotianamine synthase activity"/>
    <property type="evidence" value="ECO:0007669"/>
    <property type="project" value="InterPro"/>
</dbReference>
<dbReference type="PANTHER" id="PTHR32266">
    <property type="entry name" value="NICOTIANAMINE SYNTHASE 3"/>
    <property type="match status" value="1"/>
</dbReference>
<keyword evidence="3" id="KW-0949">S-adenosyl-L-methionine</keyword>
<sequence>MRDLRAEAEAYLEPLDTALLSLSRLYPLNEDNKLEKALQFWTTIYNATGFTTVDSDLETAILKHPWVCKLTPKVREAYRVCEEAIEISIAKRILQAGNAAKAREILERGPIHVFYRCFVPVEWSTLVTLLGKVPNQIAILGSGALPETGFWVKRWANDNNQRVKIHHVELLGERSLLSQNAHQALGLLDEDITFEVGDVRSAPRDLSHCDAVWLNVAVGSSTDEKESVLLDVVGRMKQGSFVVTRSTYSLKTMAYPAISIQSARILTKLRPVLTIHSAGGKDEGVNSSVIFSRVL</sequence>
<dbReference type="EMBL" id="JABCIY010000101">
    <property type="protein sequence ID" value="KAF7192930.1"/>
    <property type="molecule type" value="Genomic_DNA"/>
</dbReference>
<evidence type="ECO:0000256" key="1">
    <source>
        <dbReference type="ARBA" id="ARBA00007009"/>
    </source>
</evidence>
<dbReference type="PANTHER" id="PTHR32266:SF12">
    <property type="entry name" value="NICOTIANAMINE SYNTHASE 3"/>
    <property type="match status" value="1"/>
</dbReference>
<comment type="similarity">
    <text evidence="1">Belongs to the nicotianamine synthase (NAS)-like family.</text>
</comment>
<dbReference type="Proteomes" id="UP000660729">
    <property type="component" value="Unassembled WGS sequence"/>
</dbReference>
<dbReference type="Pfam" id="PF03059">
    <property type="entry name" value="NAS"/>
    <property type="match status" value="1"/>
</dbReference>
<keyword evidence="2" id="KW-0808">Transferase</keyword>
<dbReference type="InterPro" id="IPR004298">
    <property type="entry name" value="Nicotian_synth"/>
</dbReference>
<dbReference type="InterPro" id="IPR029063">
    <property type="entry name" value="SAM-dependent_MTases_sf"/>
</dbReference>
<comment type="caution">
    <text evidence="4">The sequence shown here is derived from an EMBL/GenBank/DDBJ whole genome shotgun (WGS) entry which is preliminary data.</text>
</comment>
<keyword evidence="5" id="KW-1185">Reference proteome</keyword>
<dbReference type="GO" id="GO:0030418">
    <property type="term" value="P:nicotianamine biosynthetic process"/>
    <property type="evidence" value="ECO:0007669"/>
    <property type="project" value="InterPro"/>
</dbReference>
<reference evidence="4" key="1">
    <citation type="submission" date="2020-04" db="EMBL/GenBank/DDBJ databases">
        <title>Draft genome resource of the tomato pathogen Pseudocercospora fuligena.</title>
        <authorList>
            <person name="Zaccaron A."/>
        </authorList>
    </citation>
    <scope>NUCLEOTIDE SEQUENCE</scope>
    <source>
        <strain evidence="4">PF001</strain>
    </source>
</reference>
<gene>
    <name evidence="4" type="ORF">HII31_05741</name>
</gene>
<accession>A0A8H6RJE6</accession>
<dbReference type="AlphaFoldDB" id="A0A8H6RJE6"/>
<evidence type="ECO:0000313" key="5">
    <source>
        <dbReference type="Proteomes" id="UP000660729"/>
    </source>
</evidence>
<protein>
    <submittedName>
        <fullName evidence="4">Nicotianamine synthase 2</fullName>
    </submittedName>
</protein>
<proteinExistence type="inferred from homology"/>
<dbReference type="PROSITE" id="PS51142">
    <property type="entry name" value="NAS"/>
    <property type="match status" value="1"/>
</dbReference>
<name>A0A8H6RJE6_9PEZI</name>
<evidence type="ECO:0000313" key="4">
    <source>
        <dbReference type="EMBL" id="KAF7192930.1"/>
    </source>
</evidence>